<sequence length="87" mass="9992">MPVEALVAQAKRLINFFIAPKQSERLEDAQKMLRLQDNDVLRAKMDILTHWNSSFLAWERLLLIKDAINIVLATLTVSNALEAWKDS</sequence>
<dbReference type="OrthoDB" id="2434509at2759"/>
<gene>
    <name evidence="1" type="ORF">C2G38_2069174</name>
</gene>
<protein>
    <submittedName>
        <fullName evidence="1">Uncharacterized protein</fullName>
    </submittedName>
</protein>
<dbReference type="EMBL" id="QKWP01000201">
    <property type="protein sequence ID" value="RIB24794.1"/>
    <property type="molecule type" value="Genomic_DNA"/>
</dbReference>
<accession>A0A397VQL3</accession>
<dbReference type="AlphaFoldDB" id="A0A397VQL3"/>
<organism evidence="1 2">
    <name type="scientific">Gigaspora rosea</name>
    <dbReference type="NCBI Taxonomy" id="44941"/>
    <lineage>
        <taxon>Eukaryota</taxon>
        <taxon>Fungi</taxon>
        <taxon>Fungi incertae sedis</taxon>
        <taxon>Mucoromycota</taxon>
        <taxon>Glomeromycotina</taxon>
        <taxon>Glomeromycetes</taxon>
        <taxon>Diversisporales</taxon>
        <taxon>Gigasporaceae</taxon>
        <taxon>Gigaspora</taxon>
    </lineage>
</organism>
<evidence type="ECO:0000313" key="2">
    <source>
        <dbReference type="Proteomes" id="UP000266673"/>
    </source>
</evidence>
<evidence type="ECO:0000313" key="1">
    <source>
        <dbReference type="EMBL" id="RIB24794.1"/>
    </source>
</evidence>
<dbReference type="Proteomes" id="UP000266673">
    <property type="component" value="Unassembled WGS sequence"/>
</dbReference>
<name>A0A397VQL3_9GLOM</name>
<proteinExistence type="predicted"/>
<keyword evidence="2" id="KW-1185">Reference proteome</keyword>
<reference evidence="1 2" key="1">
    <citation type="submission" date="2018-06" db="EMBL/GenBank/DDBJ databases">
        <title>Comparative genomics reveals the genomic features of Rhizophagus irregularis, R. cerebriforme, R. diaphanum and Gigaspora rosea, and their symbiotic lifestyle signature.</title>
        <authorList>
            <person name="Morin E."/>
            <person name="San Clemente H."/>
            <person name="Chen E.C.H."/>
            <person name="De La Providencia I."/>
            <person name="Hainaut M."/>
            <person name="Kuo A."/>
            <person name="Kohler A."/>
            <person name="Murat C."/>
            <person name="Tang N."/>
            <person name="Roy S."/>
            <person name="Loubradou J."/>
            <person name="Henrissat B."/>
            <person name="Grigoriev I.V."/>
            <person name="Corradi N."/>
            <person name="Roux C."/>
            <person name="Martin F.M."/>
        </authorList>
    </citation>
    <scope>NUCLEOTIDE SEQUENCE [LARGE SCALE GENOMIC DNA]</scope>
    <source>
        <strain evidence="1 2">DAOM 194757</strain>
    </source>
</reference>
<comment type="caution">
    <text evidence="1">The sequence shown here is derived from an EMBL/GenBank/DDBJ whole genome shotgun (WGS) entry which is preliminary data.</text>
</comment>